<evidence type="ECO:0000313" key="2">
    <source>
        <dbReference type="Proteomes" id="UP000276738"/>
    </source>
</evidence>
<accession>A0A3Q8HYL7</accession>
<sequence>MKTVNKALFTDEKGNVYSQTFYELQEEAENKAMEQHYTGTEDEIDDQENEYALSYLYDCYLACENVPDLNEDEVAYFFQWLDWLQYGYILTD</sequence>
<dbReference type="RefSeq" id="YP_009814504.1">
    <property type="nucleotide sequence ID" value="NC_048085.1"/>
</dbReference>
<keyword evidence="2" id="KW-1185">Reference proteome</keyword>
<organism evidence="1 2">
    <name type="scientific">Lactobacillus phage Bromius</name>
    <dbReference type="NCBI Taxonomy" id="2315485"/>
    <lineage>
        <taxon>Viruses</taxon>
        <taxon>Duplodnaviria</taxon>
        <taxon>Heunggongvirae</taxon>
        <taxon>Uroviricota</taxon>
        <taxon>Caudoviricetes</taxon>
        <taxon>Herelleviridae</taxon>
        <taxon>Harbinvirus</taxon>
        <taxon>Harbinvirus bromius</taxon>
    </lineage>
</organism>
<dbReference type="GeneID" id="55005642"/>
<name>A0A3Q8HYL7_9CAUD</name>
<dbReference type="Proteomes" id="UP000276738">
    <property type="component" value="Segment"/>
</dbReference>
<reference evidence="1 2" key="1">
    <citation type="submission" date="2018-08" db="EMBL/GenBank/DDBJ databases">
        <title>Lactobacillus phages that infect wine-derived L. plantarum strains.</title>
        <authorList>
            <person name="Kyrkou I."/>
            <person name="Byth Carstens A."/>
            <person name="Ellegaard-Jensen L."/>
            <person name="Kot W."/>
            <person name="Hestbjerg Hansen L."/>
        </authorList>
    </citation>
    <scope>NUCLEOTIDE SEQUENCE [LARGE SCALE GENOMIC DNA]</scope>
</reference>
<proteinExistence type="predicted"/>
<dbReference type="KEGG" id="vg:55005642"/>
<protein>
    <submittedName>
        <fullName evidence="1">Uncharacterized protein</fullName>
    </submittedName>
</protein>
<dbReference type="EMBL" id="MH809531">
    <property type="protein sequence ID" value="AYH92353.1"/>
    <property type="molecule type" value="Genomic_DNA"/>
</dbReference>
<evidence type="ECO:0000313" key="1">
    <source>
        <dbReference type="EMBL" id="AYH92353.1"/>
    </source>
</evidence>